<dbReference type="InterPro" id="IPR001077">
    <property type="entry name" value="COMT_C"/>
</dbReference>
<evidence type="ECO:0000256" key="3">
    <source>
        <dbReference type="ARBA" id="ARBA00022691"/>
    </source>
</evidence>
<dbReference type="Pfam" id="PF08100">
    <property type="entry name" value="Dimerisation"/>
    <property type="match status" value="1"/>
</dbReference>
<keyword evidence="1" id="KW-0489">Methyltransferase</keyword>
<dbReference type="InterPro" id="IPR036388">
    <property type="entry name" value="WH-like_DNA-bd_sf"/>
</dbReference>
<evidence type="ECO:0000313" key="6">
    <source>
        <dbReference type="EMBL" id="KAH7047572.1"/>
    </source>
</evidence>
<dbReference type="Pfam" id="PF00891">
    <property type="entry name" value="Methyltransf_2"/>
    <property type="match status" value="1"/>
</dbReference>
<evidence type="ECO:0000313" key="7">
    <source>
        <dbReference type="Proteomes" id="UP000774617"/>
    </source>
</evidence>
<keyword evidence="3" id="KW-0949">S-adenosyl-L-methionine</keyword>
<dbReference type="Gene3D" id="3.40.50.150">
    <property type="entry name" value="Vaccinia Virus protein VP39"/>
    <property type="match status" value="1"/>
</dbReference>
<dbReference type="PROSITE" id="PS51683">
    <property type="entry name" value="SAM_OMT_II"/>
    <property type="match status" value="1"/>
</dbReference>
<evidence type="ECO:0000259" key="5">
    <source>
        <dbReference type="Pfam" id="PF08100"/>
    </source>
</evidence>
<dbReference type="EMBL" id="JAGTJR010000016">
    <property type="protein sequence ID" value="KAH7047572.1"/>
    <property type="molecule type" value="Genomic_DNA"/>
</dbReference>
<accession>A0ABQ8G823</accession>
<proteinExistence type="predicted"/>
<name>A0ABQ8G823_9PEZI</name>
<feature type="domain" description="O-methyltransferase C-terminal" evidence="4">
    <location>
        <begin position="245"/>
        <end position="397"/>
    </location>
</feature>
<dbReference type="InterPro" id="IPR012967">
    <property type="entry name" value="COMT_dimerisation"/>
</dbReference>
<dbReference type="Proteomes" id="UP000774617">
    <property type="component" value="Unassembled WGS sequence"/>
</dbReference>
<evidence type="ECO:0000256" key="2">
    <source>
        <dbReference type="ARBA" id="ARBA00022679"/>
    </source>
</evidence>
<dbReference type="InterPro" id="IPR016461">
    <property type="entry name" value="COMT-like"/>
</dbReference>
<keyword evidence="2" id="KW-0808">Transferase</keyword>
<dbReference type="InterPro" id="IPR036390">
    <property type="entry name" value="WH_DNA-bd_sf"/>
</dbReference>
<dbReference type="Gene3D" id="1.10.10.10">
    <property type="entry name" value="Winged helix-like DNA-binding domain superfamily/Winged helix DNA-binding domain"/>
    <property type="match status" value="1"/>
</dbReference>
<protein>
    <submittedName>
        <fullName evidence="6">O-methyltransferase-domain-containing protein</fullName>
    </submittedName>
</protein>
<sequence length="419" mass="45731">MTAPAPTLESVDERTASIRGAIARITLSAEKYAEISRKNLGDPAQAAETSNAQNDLALAAKKLLLEVQGPLGGMFELIGAMTQTAALRSLLGMGVFDTLPRDGTPMTADELVQKLTVPVEKTLLIRLLRNVTVTGPLAEIDTETYAQTPFSAVLTNPDLAATYKHLIDEIWPPIALMHQYFQSNGYKQPVDPTNSPYAFAHRTNGQEVWTHIAQFPDRQSNSNRAMKAQSFDGVWSIGLYPFAQKVAEAPTDASTPLIVDVGGGAGHTSRKIRELCAGVEGRVVLQDRAEVVADAPQVDGVETMAQDFFEEQPVKGARVYYLRRILHDWSDPSSVEILKRLADAMDPQHSRIVIAEQILPTKGVSAESALIDMVMMTMTGGERTEKQWEQLLAQAGLKVENFYKMPGTPFGAIEARLAT</sequence>
<feature type="domain" description="O-methyltransferase dimerisation" evidence="5">
    <location>
        <begin position="76"/>
        <end position="155"/>
    </location>
</feature>
<comment type="caution">
    <text evidence="6">The sequence shown here is derived from an EMBL/GenBank/DDBJ whole genome shotgun (WGS) entry which is preliminary data.</text>
</comment>
<keyword evidence="7" id="KW-1185">Reference proteome</keyword>
<evidence type="ECO:0000259" key="4">
    <source>
        <dbReference type="Pfam" id="PF00891"/>
    </source>
</evidence>
<dbReference type="PANTHER" id="PTHR43712">
    <property type="entry name" value="PUTATIVE (AFU_ORTHOLOGUE AFUA_4G14580)-RELATED"/>
    <property type="match status" value="1"/>
</dbReference>
<dbReference type="SUPFAM" id="SSF53335">
    <property type="entry name" value="S-adenosyl-L-methionine-dependent methyltransferases"/>
    <property type="match status" value="1"/>
</dbReference>
<dbReference type="PANTHER" id="PTHR43712:SF1">
    <property type="entry name" value="HYPOTHETICAL O-METHYLTRANSFERASE (EUROFUNG)-RELATED"/>
    <property type="match status" value="1"/>
</dbReference>
<organism evidence="6 7">
    <name type="scientific">Macrophomina phaseolina</name>
    <dbReference type="NCBI Taxonomy" id="35725"/>
    <lineage>
        <taxon>Eukaryota</taxon>
        <taxon>Fungi</taxon>
        <taxon>Dikarya</taxon>
        <taxon>Ascomycota</taxon>
        <taxon>Pezizomycotina</taxon>
        <taxon>Dothideomycetes</taxon>
        <taxon>Dothideomycetes incertae sedis</taxon>
        <taxon>Botryosphaeriales</taxon>
        <taxon>Botryosphaeriaceae</taxon>
        <taxon>Macrophomina</taxon>
    </lineage>
</organism>
<reference evidence="6 7" key="1">
    <citation type="journal article" date="2021" name="Nat. Commun.">
        <title>Genetic determinants of endophytism in the Arabidopsis root mycobiome.</title>
        <authorList>
            <person name="Mesny F."/>
            <person name="Miyauchi S."/>
            <person name="Thiergart T."/>
            <person name="Pickel B."/>
            <person name="Atanasova L."/>
            <person name="Karlsson M."/>
            <person name="Huettel B."/>
            <person name="Barry K.W."/>
            <person name="Haridas S."/>
            <person name="Chen C."/>
            <person name="Bauer D."/>
            <person name="Andreopoulos W."/>
            <person name="Pangilinan J."/>
            <person name="LaButti K."/>
            <person name="Riley R."/>
            <person name="Lipzen A."/>
            <person name="Clum A."/>
            <person name="Drula E."/>
            <person name="Henrissat B."/>
            <person name="Kohler A."/>
            <person name="Grigoriev I.V."/>
            <person name="Martin F.M."/>
            <person name="Hacquard S."/>
        </authorList>
    </citation>
    <scope>NUCLEOTIDE SEQUENCE [LARGE SCALE GENOMIC DNA]</scope>
    <source>
        <strain evidence="6 7">MPI-SDFR-AT-0080</strain>
    </source>
</reference>
<dbReference type="SUPFAM" id="SSF46785">
    <property type="entry name" value="Winged helix' DNA-binding domain"/>
    <property type="match status" value="1"/>
</dbReference>
<dbReference type="InterPro" id="IPR029063">
    <property type="entry name" value="SAM-dependent_MTases_sf"/>
</dbReference>
<gene>
    <name evidence="6" type="ORF">B0J12DRAFT_128285</name>
</gene>
<evidence type="ECO:0000256" key="1">
    <source>
        <dbReference type="ARBA" id="ARBA00022603"/>
    </source>
</evidence>